<accession>A0ABW4YCK3</accession>
<dbReference type="Proteomes" id="UP001597337">
    <property type="component" value="Unassembled WGS sequence"/>
</dbReference>
<feature type="transmembrane region" description="Helical" evidence="1">
    <location>
        <begin position="40"/>
        <end position="59"/>
    </location>
</feature>
<gene>
    <name evidence="2" type="ORF">ACFSJC_16105</name>
</gene>
<evidence type="ECO:0000313" key="3">
    <source>
        <dbReference type="Proteomes" id="UP001597337"/>
    </source>
</evidence>
<comment type="caution">
    <text evidence="2">The sequence shown here is derived from an EMBL/GenBank/DDBJ whole genome shotgun (WGS) entry which is preliminary data.</text>
</comment>
<dbReference type="PANTHER" id="PTHR38602:SF1">
    <property type="entry name" value="INNER MEMBRANE PROTEIN"/>
    <property type="match status" value="1"/>
</dbReference>
<keyword evidence="1" id="KW-0472">Membrane</keyword>
<keyword evidence="3" id="KW-1185">Reference proteome</keyword>
<dbReference type="EMBL" id="JBHUHX010000048">
    <property type="protein sequence ID" value="MFD2113373.1"/>
    <property type="molecule type" value="Genomic_DNA"/>
</dbReference>
<dbReference type="PANTHER" id="PTHR38602">
    <property type="entry name" value="INNER MEMBRANE PROTEIN-RELATED"/>
    <property type="match status" value="1"/>
</dbReference>
<reference evidence="3" key="1">
    <citation type="journal article" date="2019" name="Int. J. Syst. Evol. Microbiol.">
        <title>The Global Catalogue of Microorganisms (GCM) 10K type strain sequencing project: providing services to taxonomists for standard genome sequencing and annotation.</title>
        <authorList>
            <consortium name="The Broad Institute Genomics Platform"/>
            <consortium name="The Broad Institute Genome Sequencing Center for Infectious Disease"/>
            <person name="Wu L."/>
            <person name="Ma J."/>
        </authorList>
    </citation>
    <scope>NUCLEOTIDE SEQUENCE [LARGE SCALE GENOMIC DNA]</scope>
    <source>
        <strain evidence="3">KACC 12597</strain>
    </source>
</reference>
<keyword evidence="1" id="KW-0812">Transmembrane</keyword>
<sequence length="60" mass="6646">MHDILVALSLVLVIEGIWPFLSPGSFRRALALIAMEGERPLRRAGLVSMLVGLALLYWVN</sequence>
<name>A0ABW4YCK3_9GAMM</name>
<dbReference type="RefSeq" id="WP_386028175.1">
    <property type="nucleotide sequence ID" value="NZ_JBHUHX010000048.1"/>
</dbReference>
<evidence type="ECO:0000313" key="2">
    <source>
        <dbReference type="EMBL" id="MFD2113373.1"/>
    </source>
</evidence>
<proteinExistence type="predicted"/>
<keyword evidence="1" id="KW-1133">Transmembrane helix</keyword>
<dbReference type="InterPro" id="IPR019201">
    <property type="entry name" value="DUF2065"/>
</dbReference>
<dbReference type="Pfam" id="PF09838">
    <property type="entry name" value="DUF2065"/>
    <property type="match status" value="1"/>
</dbReference>
<organism evidence="2 3">
    <name type="scientific">Thiorhodococcus fuscus</name>
    <dbReference type="NCBI Taxonomy" id="527200"/>
    <lineage>
        <taxon>Bacteria</taxon>
        <taxon>Pseudomonadati</taxon>
        <taxon>Pseudomonadota</taxon>
        <taxon>Gammaproteobacteria</taxon>
        <taxon>Chromatiales</taxon>
        <taxon>Chromatiaceae</taxon>
        <taxon>Thiorhodococcus</taxon>
    </lineage>
</organism>
<evidence type="ECO:0000256" key="1">
    <source>
        <dbReference type="SAM" id="Phobius"/>
    </source>
</evidence>
<protein>
    <submittedName>
        <fullName evidence="2">DUF2065 domain-containing protein</fullName>
    </submittedName>
</protein>